<gene>
    <name evidence="1" type="ORF">EDD77_103163</name>
</gene>
<evidence type="ECO:0000313" key="2">
    <source>
        <dbReference type="Proteomes" id="UP000295184"/>
    </source>
</evidence>
<comment type="caution">
    <text evidence="1">The sequence shown here is derived from an EMBL/GenBank/DDBJ whole genome shotgun (WGS) entry which is preliminary data.</text>
</comment>
<proteinExistence type="predicted"/>
<dbReference type="InterPro" id="IPR022121">
    <property type="entry name" value="Peptidase_M73_camelysin"/>
</dbReference>
<accession>A0A4R1R5T4</accession>
<sequence length="251" mass="27103">MKKKKLMMAVVSASLVGVVAIGGTLAYLSDKSKTVTNTFNVGKGYVDDNKHVGLWLDETKKTGDENPTEIDPVNRTEEGVDYEEMLPGSVVAKDPTFHLTTGSTDSYVFALVNGVDEMIADGYYFTVNKPEKLADPVNAFNSENWQKVYGDEGTFDGLYIYFDGTDNIVEGGKLAVMGEDGEVKEPAVPADTMVSLFNWVKLGSNVDDDAFAEVDPGEVIISGAAVQSDNLTPEEAQFEAWKTLTGAEVLG</sequence>
<dbReference type="STRING" id="1650663.GCA_001486665_00197"/>
<reference evidence="1 2" key="1">
    <citation type="submission" date="2019-03" db="EMBL/GenBank/DDBJ databases">
        <title>Genomic Encyclopedia of Type Strains, Phase IV (KMG-IV): sequencing the most valuable type-strain genomes for metagenomic binning, comparative biology and taxonomic classification.</title>
        <authorList>
            <person name="Goeker M."/>
        </authorList>
    </citation>
    <scope>NUCLEOTIDE SEQUENCE [LARGE SCALE GENOMIC DNA]</scope>
    <source>
        <strain evidence="1 2">DSM 100451</strain>
    </source>
</reference>
<protein>
    <submittedName>
        <fullName evidence="1">Putative ribosomally synthesized peptide with SipW-like signal peptide</fullName>
    </submittedName>
</protein>
<dbReference type="AlphaFoldDB" id="A0A4R1R5T4"/>
<dbReference type="NCBIfam" id="TIGR04088">
    <property type="entry name" value="cognate_SipW"/>
    <property type="match status" value="1"/>
</dbReference>
<dbReference type="InterPro" id="IPR023833">
    <property type="entry name" value="Signal_pept_SipW-depend-type"/>
</dbReference>
<dbReference type="OrthoDB" id="2085414at2"/>
<name>A0A4R1R5T4_9FIRM</name>
<dbReference type="Pfam" id="PF12389">
    <property type="entry name" value="Peptidase_M73"/>
    <property type="match status" value="1"/>
</dbReference>
<dbReference type="EMBL" id="SLUM01000003">
    <property type="protein sequence ID" value="TCL60838.1"/>
    <property type="molecule type" value="Genomic_DNA"/>
</dbReference>
<evidence type="ECO:0000313" key="1">
    <source>
        <dbReference type="EMBL" id="TCL60838.1"/>
    </source>
</evidence>
<organism evidence="1 2">
    <name type="scientific">Allofournierella massiliensis</name>
    <dbReference type="NCBI Taxonomy" id="1650663"/>
    <lineage>
        <taxon>Bacteria</taxon>
        <taxon>Bacillati</taxon>
        <taxon>Bacillota</taxon>
        <taxon>Clostridia</taxon>
        <taxon>Eubacteriales</taxon>
        <taxon>Oscillospiraceae</taxon>
        <taxon>Allofournierella</taxon>
    </lineage>
</organism>
<dbReference type="Proteomes" id="UP000295184">
    <property type="component" value="Unassembled WGS sequence"/>
</dbReference>
<dbReference type="RefSeq" id="WP_058962731.1">
    <property type="nucleotide sequence ID" value="NZ_CABKVM010000011.1"/>
</dbReference>